<keyword evidence="1" id="KW-0934">Plastid</keyword>
<accession>A0A1Z1M1U9</accession>
<dbReference type="EMBL" id="MF101410">
    <property type="protein sequence ID" value="ARW59754.1"/>
    <property type="molecule type" value="Genomic_DNA"/>
</dbReference>
<reference evidence="1" key="1">
    <citation type="journal article" date="2017" name="J. Phycol.">
        <title>Analysis of chloroplast genomes and a supermatrix inform reclassification of the Rhodomelaceae (Rhodophyta).</title>
        <authorList>
            <person name="Diaz-Tapia P."/>
            <person name="Maggs C.A."/>
            <person name="West J.A."/>
            <person name="Verbruggen H."/>
        </authorList>
    </citation>
    <scope>NUCLEOTIDE SEQUENCE</scope>
    <source>
        <strain evidence="1">HV1501</strain>
    </source>
</reference>
<dbReference type="AlphaFoldDB" id="A0A1Z1M1U9"/>
<dbReference type="RefSeq" id="YP_009391610.1">
    <property type="nucleotide sequence ID" value="NC_035259.1"/>
</dbReference>
<dbReference type="GeneID" id="33347989"/>
<organism evidence="1">
    <name type="scientific">Laurenciella marilzae</name>
    <dbReference type="NCBI Taxonomy" id="1413812"/>
    <lineage>
        <taxon>Eukaryota</taxon>
        <taxon>Rhodophyta</taxon>
        <taxon>Florideophyceae</taxon>
        <taxon>Rhodymeniophycidae</taxon>
        <taxon>Ceramiales</taxon>
        <taxon>Rhodomelaceae</taxon>
        <taxon>Laurencieae</taxon>
        <taxon>Laurenciella</taxon>
    </lineage>
</organism>
<sequence length="87" mass="10275">MDCSYLIVRIEDKKNIELHCFFLNTVRLKYRYPTCMTIHADKLNDGFHLVSLCNRFNILSTSHKLYIGIEIFKACLAIKLDQTYVQE</sequence>
<name>A0A1Z1M1U9_9FLOR</name>
<proteinExistence type="predicted"/>
<keyword evidence="1" id="KW-0150">Chloroplast</keyword>
<protein>
    <submittedName>
        <fullName evidence="1">Uncharacterized protein</fullName>
    </submittedName>
</protein>
<gene>
    <name evidence="1" type="primary">ConsOrf2</name>
</gene>
<geneLocation type="chloroplast" evidence="1"/>
<evidence type="ECO:0000313" key="1">
    <source>
        <dbReference type="EMBL" id="ARW59754.1"/>
    </source>
</evidence>